<keyword evidence="2" id="KW-0540">Nuclease</keyword>
<gene>
    <name evidence="2" type="ORF">E7Z75_10045</name>
</gene>
<dbReference type="GO" id="GO:0004519">
    <property type="term" value="F:endonuclease activity"/>
    <property type="evidence" value="ECO:0007669"/>
    <property type="project" value="UniProtKB-KW"/>
</dbReference>
<organism evidence="2 3">
    <name type="scientific">Methanobrevibacter olleyae</name>
    <dbReference type="NCBI Taxonomy" id="294671"/>
    <lineage>
        <taxon>Archaea</taxon>
        <taxon>Methanobacteriati</taxon>
        <taxon>Methanobacteriota</taxon>
        <taxon>Methanomada group</taxon>
        <taxon>Methanobacteria</taxon>
        <taxon>Methanobacteriales</taxon>
        <taxon>Methanobacteriaceae</taxon>
        <taxon>Methanobrevibacter</taxon>
    </lineage>
</organism>
<comment type="caution">
    <text evidence="2">The sequence shown here is derived from an EMBL/GenBank/DDBJ whole genome shotgun (WGS) entry which is preliminary data.</text>
</comment>
<dbReference type="InterPro" id="IPR029127">
    <property type="entry name" value="MvaI_BcnI"/>
</dbReference>
<dbReference type="Proteomes" id="UP000732619">
    <property type="component" value="Unassembled WGS sequence"/>
</dbReference>
<dbReference type="EMBL" id="SUTG01000095">
    <property type="protein sequence ID" value="MBE6513461.1"/>
    <property type="molecule type" value="Genomic_DNA"/>
</dbReference>
<dbReference type="CDD" id="cd22347">
    <property type="entry name" value="PDDEXK_nuclease"/>
    <property type="match status" value="1"/>
</dbReference>
<dbReference type="InterPro" id="IPR043005">
    <property type="entry name" value="MvaI_BcnI_rec"/>
</dbReference>
<evidence type="ECO:0000313" key="2">
    <source>
        <dbReference type="EMBL" id="MBE6513461.1"/>
    </source>
</evidence>
<accession>A0A8T3VW32</accession>
<feature type="domain" description="MvaI/BcnI restriction endonuclease" evidence="1">
    <location>
        <begin position="167"/>
        <end position="388"/>
    </location>
</feature>
<sequence length="399" mass="47360">MDDNTIKYIKDFLPIFSELNIDVSFLFVTETAYKKNIIDATKPVREFLKRKKIHDYDSQKQNNPKLKINNSVEIPTIIINENSKKEIITSMYRPNTKKGDPRIWFRKSQKYINPNSIIAVMAIENKLVITNLSDKNTKKSLFDKGFVYEELSKIFIKDENCIANELLNKIKSIYNKGFVKTIGIGDPSVGETLEYYLNIPRNNSKNPDYKGIELKAKRSRAKNRSNLFTQVPMWKCENGLNEEEIFEKYSYYSEKKERMDLYCTLKANKPNPQGLYLKVDFDNNLLYVLGKNDEFLTQWDIDFLIKRLEEKHNETFWLDVETKIENNEEYFRYYRIEHTKKPKSTVFPFLINEGIITVDFLIHQKENGKLRDHGFPFKINKKDRNLLFEDMEVYDLRKS</sequence>
<proteinExistence type="predicted"/>
<dbReference type="Pfam" id="PF15515">
    <property type="entry name" value="MvaI_BcnI"/>
    <property type="match status" value="1"/>
</dbReference>
<dbReference type="Gene3D" id="3.30.70.3570">
    <property type="entry name" value="MvaI/BcnI restriction endonuclease, recognition domain"/>
    <property type="match status" value="1"/>
</dbReference>
<dbReference type="InterPro" id="IPR043004">
    <property type="entry name" value="MvaI_BcnI_cat"/>
</dbReference>
<protein>
    <submittedName>
        <fullName evidence="2">MvaI/BcnI restriction endonuclease family protein</fullName>
    </submittedName>
</protein>
<reference evidence="2" key="1">
    <citation type="submission" date="2019-04" db="EMBL/GenBank/DDBJ databases">
        <title>Evolution of Biomass-Degrading Anaerobic Consortia Revealed by Metagenomics.</title>
        <authorList>
            <person name="Peng X."/>
        </authorList>
    </citation>
    <scope>NUCLEOTIDE SEQUENCE</scope>
    <source>
        <strain evidence="2">SIG14</strain>
    </source>
</reference>
<keyword evidence="2" id="KW-0378">Hydrolase</keyword>
<dbReference type="Gene3D" id="3.40.210.20">
    <property type="entry name" value="MvaI/BcnI restriction endonuclease, catalytic domain"/>
    <property type="match status" value="1"/>
</dbReference>
<name>A0A8T3VW32_METOL</name>
<evidence type="ECO:0000259" key="1">
    <source>
        <dbReference type="Pfam" id="PF15515"/>
    </source>
</evidence>
<dbReference type="AlphaFoldDB" id="A0A8T3VW32"/>
<evidence type="ECO:0000313" key="3">
    <source>
        <dbReference type="Proteomes" id="UP000732619"/>
    </source>
</evidence>
<keyword evidence="2" id="KW-0255">Endonuclease</keyword>